<dbReference type="AlphaFoldDB" id="A0A6C0MDP1"/>
<dbReference type="GeneID" id="44789160"/>
<dbReference type="GO" id="GO:0008137">
    <property type="term" value="F:NADH dehydrogenase (ubiquinone) activity"/>
    <property type="evidence" value="ECO:0007669"/>
    <property type="project" value="InterPro"/>
</dbReference>
<dbReference type="PANTHER" id="PTHR43507:SF21">
    <property type="entry name" value="NAD(P)H-QUINONE OXIDOREDUCTASE CHAIN 4, CHLOROPLASTIC"/>
    <property type="match status" value="1"/>
</dbReference>
<reference evidence="2" key="2">
    <citation type="journal article" date="2020" name="Mitochondrial DNA Part B Resour">
        <title>Characterization of the complete chloroplast genome of a medicinal plant, Wikstroemia indica (Thymelaeaceae).</title>
        <authorList>
            <person name="Qian S.-J."/>
            <person name="Zhang Y.-H."/>
        </authorList>
    </citation>
    <scope>NUCLEOTIDE SEQUENCE</scope>
</reference>
<accession>A0A6C0MDP1</accession>
<keyword evidence="1" id="KW-1133">Transmembrane helix</keyword>
<keyword evidence="1" id="KW-0812">Transmembrane</keyword>
<keyword evidence="2" id="KW-0934">Plastid</keyword>
<dbReference type="GO" id="GO:0048039">
    <property type="term" value="F:ubiquinone binding"/>
    <property type="evidence" value="ECO:0007669"/>
    <property type="project" value="TreeGrafter"/>
</dbReference>
<dbReference type="RefSeq" id="YP_009733886.1">
    <property type="nucleotide sequence ID" value="NC_046389.1"/>
</dbReference>
<proteinExistence type="predicted"/>
<geneLocation type="chloroplast" evidence="2"/>
<feature type="transmembrane region" description="Helical" evidence="1">
    <location>
        <begin position="12"/>
        <end position="30"/>
    </location>
</feature>
<dbReference type="InterPro" id="IPR003918">
    <property type="entry name" value="NADH_UbQ_OxRdtase"/>
</dbReference>
<dbReference type="PANTHER" id="PTHR43507">
    <property type="entry name" value="NADH-UBIQUINONE OXIDOREDUCTASE CHAIN 4"/>
    <property type="match status" value="1"/>
</dbReference>
<reference evidence="2" key="1">
    <citation type="submission" date="2019-09" db="EMBL/GenBank/DDBJ databases">
        <authorList>
            <person name="Qian S.-j."/>
        </authorList>
    </citation>
    <scope>NUCLEOTIDE SEQUENCE</scope>
</reference>
<keyword evidence="1" id="KW-0472">Membrane</keyword>
<protein>
    <submittedName>
        <fullName evidence="2">NADH dehydrogenase subunit 4</fullName>
    </submittedName>
</protein>
<name>A0A6C0MDP1_9ROSI</name>
<gene>
    <name evidence="2" type="primary">ndhD</name>
</gene>
<evidence type="ECO:0000256" key="1">
    <source>
        <dbReference type="SAM" id="Phobius"/>
    </source>
</evidence>
<dbReference type="GO" id="GO:0009507">
    <property type="term" value="C:chloroplast"/>
    <property type="evidence" value="ECO:0007669"/>
    <property type="project" value="TreeGrafter"/>
</dbReference>
<dbReference type="EMBL" id="MN453832">
    <property type="protein sequence ID" value="QHV35510.1"/>
    <property type="molecule type" value="Genomic_DNA"/>
</dbReference>
<dbReference type="GO" id="GO:0042773">
    <property type="term" value="P:ATP synthesis coupled electron transport"/>
    <property type="evidence" value="ECO:0007669"/>
    <property type="project" value="InterPro"/>
</dbReference>
<dbReference type="GO" id="GO:0015990">
    <property type="term" value="P:electron transport coupled proton transport"/>
    <property type="evidence" value="ECO:0007669"/>
    <property type="project" value="TreeGrafter"/>
</dbReference>
<dbReference type="GO" id="GO:0003954">
    <property type="term" value="F:NADH dehydrogenase activity"/>
    <property type="evidence" value="ECO:0007669"/>
    <property type="project" value="TreeGrafter"/>
</dbReference>
<evidence type="ECO:0000313" key="2">
    <source>
        <dbReference type="EMBL" id="QHV35510.1"/>
    </source>
</evidence>
<organism evidence="2">
    <name type="scientific">Wikstroemia indica</name>
    <dbReference type="NCBI Taxonomy" id="714517"/>
    <lineage>
        <taxon>Eukaryota</taxon>
        <taxon>Viridiplantae</taxon>
        <taxon>Streptophyta</taxon>
        <taxon>Embryophyta</taxon>
        <taxon>Tracheophyta</taxon>
        <taxon>Spermatophyta</taxon>
        <taxon>Magnoliopsida</taxon>
        <taxon>eudicotyledons</taxon>
        <taxon>Gunneridae</taxon>
        <taxon>Pentapetalae</taxon>
        <taxon>rosids</taxon>
        <taxon>malvids</taxon>
        <taxon>Malvales</taxon>
        <taxon>Thymelaeaceae</taxon>
        <taxon>Wikstroemia</taxon>
    </lineage>
</organism>
<feature type="transmembrane region" description="Helical" evidence="1">
    <location>
        <begin position="37"/>
        <end position="57"/>
    </location>
</feature>
<keyword evidence="2" id="KW-0150">Chloroplast</keyword>
<sequence>MYLVFTTNYFPWLTIIVVLPISAGSLIFFLPHRGNKLIRWYTISISTLELLLMTYVFCYHFQLDDPFIIFRQLD</sequence>